<reference evidence="3" key="1">
    <citation type="journal article" date="2019" name="Int. J. Syst. Evol. Microbiol.">
        <title>The Global Catalogue of Microorganisms (GCM) 10K type strain sequencing project: providing services to taxonomists for standard genome sequencing and annotation.</title>
        <authorList>
            <consortium name="The Broad Institute Genomics Platform"/>
            <consortium name="The Broad Institute Genome Sequencing Center for Infectious Disease"/>
            <person name="Wu L."/>
            <person name="Ma J."/>
        </authorList>
    </citation>
    <scope>NUCLEOTIDE SEQUENCE [LARGE SCALE GENOMIC DNA]</scope>
    <source>
        <strain evidence="3">JCM 17551</strain>
    </source>
</reference>
<comment type="similarity">
    <text evidence="1">Belongs to the PhzF family.</text>
</comment>
<dbReference type="Gene3D" id="3.10.310.10">
    <property type="entry name" value="Diaminopimelate Epimerase, Chain A, domain 1"/>
    <property type="match status" value="2"/>
</dbReference>
<dbReference type="RefSeq" id="WP_344799899.1">
    <property type="nucleotide sequence ID" value="NZ_BAABBN010000012.1"/>
</dbReference>
<dbReference type="PIRSF" id="PIRSF016184">
    <property type="entry name" value="PhzC_PhzF"/>
    <property type="match status" value="1"/>
</dbReference>
<dbReference type="PANTHER" id="PTHR13774:SF32">
    <property type="entry name" value="ANTISENSE-ENHANCING SEQUENCE 1"/>
    <property type="match status" value="1"/>
</dbReference>
<name>A0ABP7N2V4_9GAMM</name>
<evidence type="ECO:0000313" key="3">
    <source>
        <dbReference type="Proteomes" id="UP001501565"/>
    </source>
</evidence>
<protein>
    <submittedName>
        <fullName evidence="2">PhzF family phenazine biosynthesis protein</fullName>
    </submittedName>
</protein>
<dbReference type="EMBL" id="BAABBN010000012">
    <property type="protein sequence ID" value="GAA3935500.1"/>
    <property type="molecule type" value="Genomic_DNA"/>
</dbReference>
<dbReference type="Proteomes" id="UP001501565">
    <property type="component" value="Unassembled WGS sequence"/>
</dbReference>
<evidence type="ECO:0000256" key="1">
    <source>
        <dbReference type="ARBA" id="ARBA00008270"/>
    </source>
</evidence>
<proteinExistence type="inferred from homology"/>
<gene>
    <name evidence="2" type="ORF">GCM10022277_35020</name>
</gene>
<dbReference type="NCBIfam" id="TIGR00654">
    <property type="entry name" value="PhzF_family"/>
    <property type="match status" value="1"/>
</dbReference>
<comment type="caution">
    <text evidence="2">The sequence shown here is derived from an EMBL/GenBank/DDBJ whole genome shotgun (WGS) entry which is preliminary data.</text>
</comment>
<dbReference type="SUPFAM" id="SSF54506">
    <property type="entry name" value="Diaminopimelate epimerase-like"/>
    <property type="match status" value="1"/>
</dbReference>
<sequence length="288" mass="31893">MELHSIKAKLVDVFASSKLAGNGLTIFWNCSDITEQDMLSLTREMRQFESIFVLSEPGTSPVRARIFTMEEELDFAGHPLIGLAAHLHEEYGSEATHHWTIQLNKKQVEMISTQQEGFITAEMNQGTPEFLGVLDEQSRVEVFNALNLPESSRADMPCQVVSTGLDYLIVPITSGIEHAKISIPDFEALLEQHKAKFVYVLDINTFEGRTWNNEGTVEDIATGSAAGPAAAFLHQAGLVKTRQSFQISQGRFVSRPSKINCLVSDQESELEILISGDVHSIANIHFSS</sequence>
<accession>A0ABP7N2V4</accession>
<dbReference type="InterPro" id="IPR003719">
    <property type="entry name" value="Phenazine_PhzF-like"/>
</dbReference>
<organism evidence="2 3">
    <name type="scientific">Litoribacillus peritrichatus</name>
    <dbReference type="NCBI Taxonomy" id="718191"/>
    <lineage>
        <taxon>Bacteria</taxon>
        <taxon>Pseudomonadati</taxon>
        <taxon>Pseudomonadota</taxon>
        <taxon>Gammaproteobacteria</taxon>
        <taxon>Oceanospirillales</taxon>
        <taxon>Oceanospirillaceae</taxon>
        <taxon>Litoribacillus</taxon>
    </lineage>
</organism>
<dbReference type="PANTHER" id="PTHR13774">
    <property type="entry name" value="PHENAZINE BIOSYNTHESIS PROTEIN"/>
    <property type="match status" value="1"/>
</dbReference>
<evidence type="ECO:0000313" key="2">
    <source>
        <dbReference type="EMBL" id="GAA3935500.1"/>
    </source>
</evidence>
<keyword evidence="3" id="KW-1185">Reference proteome</keyword>
<dbReference type="Pfam" id="PF02567">
    <property type="entry name" value="PhzC-PhzF"/>
    <property type="match status" value="1"/>
</dbReference>